<dbReference type="Proteomes" id="UP001476807">
    <property type="component" value="Unassembled WGS sequence"/>
</dbReference>
<evidence type="ECO:0000313" key="2">
    <source>
        <dbReference type="Proteomes" id="UP001476807"/>
    </source>
</evidence>
<dbReference type="RefSeq" id="WP_350411275.1">
    <property type="nucleotide sequence ID" value="NZ_JBEOKT010000004.1"/>
</dbReference>
<sequence>MKTGWPELNYHTSKDTLETLHLWTQILGKIKLKMQPWVNHSWHVTLSVTPTGLTTGDLSGQNQHFQIDLDLVQHQVSIKTSTGQSRTLALGHISVAEFYKKIMHALAELGIDVEIYKVPCELENPIPFDEDNTHKTYNPGQVTALHQALLKAQEVMQKFRAEFRGKCSPVHFFWGSFDLAVSRFSGRTAPKHPGGVPNLPDWVAQEAYSHEVSSAGFWPGNEALPEAAFYSYIYPEPEGYRTASVKPAEAYFHETLGEFILPYEAVRSADNPDAMLLDFLRSTYEAAAKHANWDTQTLEA</sequence>
<organism evidence="1 2">
    <name type="scientific">Pontibacter populi</name>
    <dbReference type="NCBI Taxonomy" id="890055"/>
    <lineage>
        <taxon>Bacteria</taxon>
        <taxon>Pseudomonadati</taxon>
        <taxon>Bacteroidota</taxon>
        <taxon>Cytophagia</taxon>
        <taxon>Cytophagales</taxon>
        <taxon>Hymenobacteraceae</taxon>
        <taxon>Pontibacter</taxon>
    </lineage>
</organism>
<evidence type="ECO:0000313" key="1">
    <source>
        <dbReference type="EMBL" id="MER2996936.1"/>
    </source>
</evidence>
<gene>
    <name evidence="1" type="ORF">ABS362_05225</name>
</gene>
<protein>
    <submittedName>
        <fullName evidence="1">DUF5996 family protein</fullName>
    </submittedName>
</protein>
<name>A0ABV1RRD2_9BACT</name>
<dbReference type="EMBL" id="JBEOKT010000004">
    <property type="protein sequence ID" value="MER2996936.1"/>
    <property type="molecule type" value="Genomic_DNA"/>
</dbReference>
<dbReference type="InterPro" id="IPR046038">
    <property type="entry name" value="DUF5996"/>
</dbReference>
<reference evidence="1 2" key="1">
    <citation type="submission" date="2024-06" db="EMBL/GenBank/DDBJ databases">
        <title>Pontibacter populi HYL7-15.</title>
        <authorList>
            <person name="Kim M.K."/>
        </authorList>
    </citation>
    <scope>NUCLEOTIDE SEQUENCE [LARGE SCALE GENOMIC DNA]</scope>
    <source>
        <strain evidence="1 2">HYL7-15</strain>
    </source>
</reference>
<keyword evidence="2" id="KW-1185">Reference proteome</keyword>
<proteinExistence type="predicted"/>
<dbReference type="Pfam" id="PF19459">
    <property type="entry name" value="DUF5996"/>
    <property type="match status" value="1"/>
</dbReference>
<comment type="caution">
    <text evidence="1">The sequence shown here is derived from an EMBL/GenBank/DDBJ whole genome shotgun (WGS) entry which is preliminary data.</text>
</comment>
<accession>A0ABV1RRD2</accession>